<feature type="transmembrane region" description="Helical" evidence="7">
    <location>
        <begin position="255"/>
        <end position="275"/>
    </location>
</feature>
<accession>F4LUS2</accession>
<dbReference type="InterPro" id="IPR050366">
    <property type="entry name" value="BP-dependent_transpt_permease"/>
</dbReference>
<protein>
    <submittedName>
        <fullName evidence="9">Oligopeptide transport system permease protein AppC</fullName>
    </submittedName>
</protein>
<keyword evidence="5 7" id="KW-1133">Transmembrane helix</keyword>
<evidence type="ECO:0000259" key="8">
    <source>
        <dbReference type="PROSITE" id="PS50928"/>
    </source>
</evidence>
<dbReference type="KEGG" id="tep:TepRe1_0441"/>
<gene>
    <name evidence="9" type="primary">appC</name>
    <name evidence="9" type="ordered locus">TEPIRE1_0488</name>
</gene>
<feature type="transmembrane region" description="Helical" evidence="7">
    <location>
        <begin position="197"/>
        <end position="218"/>
    </location>
</feature>
<sequence length="288" mass="31324">MKKQGKSSSYLGDVFRRFKAHKLAMVGLCVIILEVLLVFLLPMIFDIDPYTSDINAFGAAPSAEHILGTDDIGRDIFARLIYGGQVSLFVGLVSTLISVAIGVPLGVIAGYYGGTFETIVMRSADVFMSFPSIILILVLVSVVGPSIFTVTLVIGIMGWTQFARLIYGNVLSVREKDYVESARAIGEKNFRIITKYILPNTFAPVLIALTFSTANAIIMESSLSFLGMGVQPPQASWGNILYDAQSITVLSQKPWLWVPPGIALVLTVLSINFFGDGVRDALDTKMKI</sequence>
<dbReference type="PANTHER" id="PTHR43386:SF1">
    <property type="entry name" value="D,D-DIPEPTIDE TRANSPORT SYSTEM PERMEASE PROTEIN DDPC-RELATED"/>
    <property type="match status" value="1"/>
</dbReference>
<dbReference type="CDD" id="cd06261">
    <property type="entry name" value="TM_PBP2"/>
    <property type="match status" value="1"/>
</dbReference>
<feature type="transmembrane region" description="Helical" evidence="7">
    <location>
        <begin position="23"/>
        <end position="45"/>
    </location>
</feature>
<evidence type="ECO:0000256" key="1">
    <source>
        <dbReference type="ARBA" id="ARBA00004651"/>
    </source>
</evidence>
<dbReference type="GO" id="GO:0005886">
    <property type="term" value="C:plasma membrane"/>
    <property type="evidence" value="ECO:0007669"/>
    <property type="project" value="UniProtKB-SubCell"/>
</dbReference>
<keyword evidence="2 7" id="KW-0813">Transport</keyword>
<dbReference type="KEGG" id="tae:TepiRe1_0488"/>
<keyword evidence="3" id="KW-1003">Cell membrane</keyword>
<dbReference type="PROSITE" id="PS50928">
    <property type="entry name" value="ABC_TM1"/>
    <property type="match status" value="1"/>
</dbReference>
<evidence type="ECO:0000313" key="10">
    <source>
        <dbReference type="Proteomes" id="UP000010802"/>
    </source>
</evidence>
<comment type="subcellular location">
    <subcellularLocation>
        <location evidence="1 7">Cell membrane</location>
        <topology evidence="1 7">Multi-pass membrane protein</topology>
    </subcellularLocation>
</comment>
<dbReference type="NCBIfam" id="NF045476">
    <property type="entry name" value="Opp4C"/>
    <property type="match status" value="1"/>
</dbReference>
<dbReference type="Pfam" id="PF00528">
    <property type="entry name" value="BPD_transp_1"/>
    <property type="match status" value="1"/>
</dbReference>
<dbReference type="HOGENOM" id="CLU_028518_1_1_9"/>
<feature type="domain" description="ABC transmembrane type-1" evidence="8">
    <location>
        <begin position="84"/>
        <end position="275"/>
    </location>
</feature>
<comment type="similarity">
    <text evidence="7">Belongs to the binding-protein-dependent transport system permease family.</text>
</comment>
<proteinExistence type="inferred from homology"/>
<dbReference type="AlphaFoldDB" id="F4LUS2"/>
<evidence type="ECO:0000256" key="4">
    <source>
        <dbReference type="ARBA" id="ARBA00022692"/>
    </source>
</evidence>
<dbReference type="Pfam" id="PF12911">
    <property type="entry name" value="OppC_N"/>
    <property type="match status" value="1"/>
</dbReference>
<dbReference type="RefSeq" id="WP_013777563.1">
    <property type="nucleotide sequence ID" value="NC_015519.1"/>
</dbReference>
<dbReference type="Proteomes" id="UP000010802">
    <property type="component" value="Chromosome"/>
</dbReference>
<dbReference type="InterPro" id="IPR035906">
    <property type="entry name" value="MetI-like_sf"/>
</dbReference>
<dbReference type="EMBL" id="HF563609">
    <property type="protein sequence ID" value="CDI40392.1"/>
    <property type="molecule type" value="Genomic_DNA"/>
</dbReference>
<dbReference type="PANTHER" id="PTHR43386">
    <property type="entry name" value="OLIGOPEPTIDE TRANSPORT SYSTEM PERMEASE PROTEIN APPC"/>
    <property type="match status" value="1"/>
</dbReference>
<keyword evidence="4 7" id="KW-0812">Transmembrane</keyword>
<evidence type="ECO:0000256" key="7">
    <source>
        <dbReference type="RuleBase" id="RU363032"/>
    </source>
</evidence>
<reference evidence="10" key="1">
    <citation type="journal article" date="2013" name="Genome Announc.">
        <title>First genome sequence of a syntrophic acetate-oxidizing bacterium, Tepidanaerobacter acetatoxydans strain Re1.</title>
        <authorList>
            <person name="Manzoor S."/>
            <person name="Bongcam-Rudloff E."/>
            <person name="Schnurer A."/>
            <person name="Muller B."/>
        </authorList>
    </citation>
    <scope>NUCLEOTIDE SEQUENCE [LARGE SCALE GENOMIC DNA]</scope>
    <source>
        <strain evidence="10">Re1</strain>
    </source>
</reference>
<dbReference type="Gene3D" id="1.10.3720.10">
    <property type="entry name" value="MetI-like"/>
    <property type="match status" value="1"/>
</dbReference>
<dbReference type="InterPro" id="IPR025966">
    <property type="entry name" value="OppC_N"/>
</dbReference>
<evidence type="ECO:0000256" key="6">
    <source>
        <dbReference type="ARBA" id="ARBA00023136"/>
    </source>
</evidence>
<feature type="transmembrane region" description="Helical" evidence="7">
    <location>
        <begin position="88"/>
        <end position="112"/>
    </location>
</feature>
<name>F4LUS2_TEPAE</name>
<dbReference type="GO" id="GO:0055085">
    <property type="term" value="P:transmembrane transport"/>
    <property type="evidence" value="ECO:0007669"/>
    <property type="project" value="InterPro"/>
</dbReference>
<evidence type="ECO:0000256" key="5">
    <source>
        <dbReference type="ARBA" id="ARBA00022989"/>
    </source>
</evidence>
<evidence type="ECO:0000256" key="3">
    <source>
        <dbReference type="ARBA" id="ARBA00022475"/>
    </source>
</evidence>
<organism evidence="9 10">
    <name type="scientific">Tepidanaerobacter acetatoxydans (strain DSM 21804 / JCM 16047 / Re1)</name>
    <dbReference type="NCBI Taxonomy" id="1209989"/>
    <lineage>
        <taxon>Bacteria</taxon>
        <taxon>Bacillati</taxon>
        <taxon>Bacillota</taxon>
        <taxon>Clostridia</taxon>
        <taxon>Thermosediminibacterales</taxon>
        <taxon>Tepidanaerobacteraceae</taxon>
        <taxon>Tepidanaerobacter</taxon>
    </lineage>
</organism>
<dbReference type="eggNOG" id="COG1173">
    <property type="taxonomic scope" value="Bacteria"/>
</dbReference>
<keyword evidence="6 7" id="KW-0472">Membrane</keyword>
<dbReference type="SUPFAM" id="SSF161098">
    <property type="entry name" value="MetI-like"/>
    <property type="match status" value="1"/>
</dbReference>
<evidence type="ECO:0000256" key="2">
    <source>
        <dbReference type="ARBA" id="ARBA00022448"/>
    </source>
</evidence>
<keyword evidence="10" id="KW-1185">Reference proteome</keyword>
<evidence type="ECO:0000313" key="9">
    <source>
        <dbReference type="EMBL" id="CDI40392.1"/>
    </source>
</evidence>
<dbReference type="InterPro" id="IPR053523">
    <property type="entry name" value="Oligopeptide_permease_AppC"/>
</dbReference>
<dbReference type="InterPro" id="IPR000515">
    <property type="entry name" value="MetI-like"/>
</dbReference>
<dbReference type="STRING" id="1209989.TepRe1_0441"/>